<evidence type="ECO:0000256" key="1">
    <source>
        <dbReference type="SAM" id="SignalP"/>
    </source>
</evidence>
<sequence>MKRLLLPAMAAAFVSVSALGASALPPVTGATPQLGAPVTLVAGKRRQLTQAEVRKAYVGHTATSRSHQTTYKANGTWTNRHGQKGRYTITKGGLLVMTGDINLRLKIFQDGKGYYHQNVRTGEGGHYSVR</sequence>
<comment type="caution">
    <text evidence="2">The sequence shown here is derived from an EMBL/GenBank/DDBJ whole genome shotgun (WGS) entry which is preliminary data.</text>
</comment>
<organism evidence="2 3">
    <name type="scientific">Breoghania corrubedonensis</name>
    <dbReference type="NCBI Taxonomy" id="665038"/>
    <lineage>
        <taxon>Bacteria</taxon>
        <taxon>Pseudomonadati</taxon>
        <taxon>Pseudomonadota</taxon>
        <taxon>Alphaproteobacteria</taxon>
        <taxon>Hyphomicrobiales</taxon>
        <taxon>Stappiaceae</taxon>
        <taxon>Breoghania</taxon>
    </lineage>
</organism>
<evidence type="ECO:0000313" key="3">
    <source>
        <dbReference type="Proteomes" id="UP000244081"/>
    </source>
</evidence>
<feature type="chain" id="PRO_5015464380" evidence="1">
    <location>
        <begin position="24"/>
        <end position="130"/>
    </location>
</feature>
<dbReference type="EMBL" id="QAYG01000010">
    <property type="protein sequence ID" value="PTW57544.1"/>
    <property type="molecule type" value="Genomic_DNA"/>
</dbReference>
<protein>
    <submittedName>
        <fullName evidence="2">Uncharacterized protein</fullName>
    </submittedName>
</protein>
<dbReference type="AlphaFoldDB" id="A0A2T5V1A7"/>
<keyword evidence="1" id="KW-0732">Signal</keyword>
<gene>
    <name evidence="2" type="ORF">C8N35_11023</name>
</gene>
<evidence type="ECO:0000313" key="2">
    <source>
        <dbReference type="EMBL" id="PTW57544.1"/>
    </source>
</evidence>
<keyword evidence="3" id="KW-1185">Reference proteome</keyword>
<proteinExistence type="predicted"/>
<reference evidence="2 3" key="1">
    <citation type="submission" date="2018-04" db="EMBL/GenBank/DDBJ databases">
        <title>Genomic Encyclopedia of Archaeal and Bacterial Type Strains, Phase II (KMG-II): from individual species to whole genera.</title>
        <authorList>
            <person name="Goeker M."/>
        </authorList>
    </citation>
    <scope>NUCLEOTIDE SEQUENCE [LARGE SCALE GENOMIC DNA]</scope>
    <source>
        <strain evidence="2 3">DSM 23382</strain>
    </source>
</reference>
<feature type="signal peptide" evidence="1">
    <location>
        <begin position="1"/>
        <end position="23"/>
    </location>
</feature>
<name>A0A2T5V1A7_9HYPH</name>
<accession>A0A2T5V1A7</accession>
<dbReference type="Proteomes" id="UP000244081">
    <property type="component" value="Unassembled WGS sequence"/>
</dbReference>
<dbReference type="OrthoDB" id="9962846at2"/>
<dbReference type="RefSeq" id="WP_146177436.1">
    <property type="nucleotide sequence ID" value="NZ_QAYG01000010.1"/>
</dbReference>